<dbReference type="Proteomes" id="UP000034176">
    <property type="component" value="Unassembled WGS sequence"/>
</dbReference>
<feature type="transmembrane region" description="Helical" evidence="4">
    <location>
        <begin position="230"/>
        <end position="249"/>
    </location>
</feature>
<keyword evidence="4" id="KW-0812">Transmembrane</keyword>
<keyword evidence="3 6" id="KW-0808">Transferase</keyword>
<dbReference type="AlphaFoldDB" id="A0A0G0ASX0"/>
<organism evidence="6 7">
    <name type="scientific">Candidatus Gottesmanbacteria bacterium GW2011_GWA1_34_13</name>
    <dbReference type="NCBI Taxonomy" id="1618434"/>
    <lineage>
        <taxon>Bacteria</taxon>
        <taxon>Candidatus Gottesmaniibacteriota</taxon>
    </lineage>
</organism>
<proteinExistence type="inferred from homology"/>
<keyword evidence="2" id="KW-0328">Glycosyltransferase</keyword>
<evidence type="ECO:0000259" key="5">
    <source>
        <dbReference type="Pfam" id="PF00535"/>
    </source>
</evidence>
<keyword evidence="4" id="KW-1133">Transmembrane helix</keyword>
<dbReference type="InterPro" id="IPR029044">
    <property type="entry name" value="Nucleotide-diphossugar_trans"/>
</dbReference>
<evidence type="ECO:0000256" key="2">
    <source>
        <dbReference type="ARBA" id="ARBA00022676"/>
    </source>
</evidence>
<dbReference type="InterPro" id="IPR001173">
    <property type="entry name" value="Glyco_trans_2-like"/>
</dbReference>
<evidence type="ECO:0000256" key="1">
    <source>
        <dbReference type="ARBA" id="ARBA00006739"/>
    </source>
</evidence>
<dbReference type="InterPro" id="IPR050834">
    <property type="entry name" value="Glycosyltransf_2"/>
</dbReference>
<comment type="caution">
    <text evidence="6">The sequence shown here is derived from an EMBL/GenBank/DDBJ whole genome shotgun (WGS) entry which is preliminary data.</text>
</comment>
<reference evidence="6 7" key="1">
    <citation type="journal article" date="2015" name="Nature">
        <title>rRNA introns, odd ribosomes, and small enigmatic genomes across a large radiation of phyla.</title>
        <authorList>
            <person name="Brown C.T."/>
            <person name="Hug L.A."/>
            <person name="Thomas B.C."/>
            <person name="Sharon I."/>
            <person name="Castelle C.J."/>
            <person name="Singh A."/>
            <person name="Wilkins M.J."/>
            <person name="Williams K.H."/>
            <person name="Banfield J.F."/>
        </authorList>
    </citation>
    <scope>NUCLEOTIDE SEQUENCE [LARGE SCALE GENOMIC DNA]</scope>
</reference>
<dbReference type="SUPFAM" id="SSF53448">
    <property type="entry name" value="Nucleotide-diphospho-sugar transferases"/>
    <property type="match status" value="1"/>
</dbReference>
<dbReference type="PANTHER" id="PTHR43685">
    <property type="entry name" value="GLYCOSYLTRANSFERASE"/>
    <property type="match status" value="1"/>
</dbReference>
<dbReference type="Pfam" id="PF00535">
    <property type="entry name" value="Glycos_transf_2"/>
    <property type="match status" value="1"/>
</dbReference>
<dbReference type="GO" id="GO:0016757">
    <property type="term" value="F:glycosyltransferase activity"/>
    <property type="evidence" value="ECO:0007669"/>
    <property type="project" value="UniProtKB-KW"/>
</dbReference>
<protein>
    <submittedName>
        <fullName evidence="6">Glycosyl transferase, family 2</fullName>
    </submittedName>
</protein>
<dbReference type="EMBL" id="LBPN01000001">
    <property type="protein sequence ID" value="KKP60004.1"/>
    <property type="molecule type" value="Genomic_DNA"/>
</dbReference>
<feature type="domain" description="Glycosyltransferase 2-like" evidence="5">
    <location>
        <begin position="6"/>
        <end position="158"/>
    </location>
</feature>
<dbReference type="PANTHER" id="PTHR43685:SF5">
    <property type="entry name" value="GLYCOSYLTRANSFERASE EPSE-RELATED"/>
    <property type="match status" value="1"/>
</dbReference>
<evidence type="ECO:0000313" key="6">
    <source>
        <dbReference type="EMBL" id="KKP60004.1"/>
    </source>
</evidence>
<sequence>MKKIDVIMPARNASKYLRCAIDSILNQTYENFRLIIVDDASTDNTVKIIKSYLDNRIFLIKNRSQMGVAKSLNIALNYVNSEYIARMDADDVAKSNRLQTQLDYLINHKDVGVVASAADLINENGKICGIKQYSSNEVDTCNQLINRNVIIHPTVMFRTQLINKYGLYDENLNGAEDYDLWLRLGKHTKIINLPQKLLKYRIHTDNVSNYAIKKVEKATIKAQIKALIKYNYNLVLILYIIRNIISYLIPASIKKASFN</sequence>
<accession>A0A0G0ASX0</accession>
<keyword evidence="4" id="KW-0472">Membrane</keyword>
<dbReference type="Gene3D" id="3.90.550.10">
    <property type="entry name" value="Spore Coat Polysaccharide Biosynthesis Protein SpsA, Chain A"/>
    <property type="match status" value="1"/>
</dbReference>
<comment type="similarity">
    <text evidence="1">Belongs to the glycosyltransferase 2 family.</text>
</comment>
<evidence type="ECO:0000256" key="3">
    <source>
        <dbReference type="ARBA" id="ARBA00022679"/>
    </source>
</evidence>
<evidence type="ECO:0000313" key="7">
    <source>
        <dbReference type="Proteomes" id="UP000034176"/>
    </source>
</evidence>
<evidence type="ECO:0000256" key="4">
    <source>
        <dbReference type="SAM" id="Phobius"/>
    </source>
</evidence>
<dbReference type="STRING" id="1618434.UR52_C0001G0084"/>
<name>A0A0G0ASX0_9BACT</name>
<gene>
    <name evidence="6" type="ORF">UR52_C0001G0084</name>
</gene>